<organism evidence="1 2">
    <name type="scientific">Stegodyphus mimosarum</name>
    <name type="common">African social velvet spider</name>
    <dbReference type="NCBI Taxonomy" id="407821"/>
    <lineage>
        <taxon>Eukaryota</taxon>
        <taxon>Metazoa</taxon>
        <taxon>Ecdysozoa</taxon>
        <taxon>Arthropoda</taxon>
        <taxon>Chelicerata</taxon>
        <taxon>Arachnida</taxon>
        <taxon>Araneae</taxon>
        <taxon>Araneomorphae</taxon>
        <taxon>Entelegynae</taxon>
        <taxon>Eresoidea</taxon>
        <taxon>Eresidae</taxon>
        <taxon>Stegodyphus</taxon>
    </lineage>
</organism>
<dbReference type="OrthoDB" id="6428367at2759"/>
<dbReference type="STRING" id="407821.A0A087TWF7"/>
<gene>
    <name evidence="1" type="ORF">X975_16917</name>
</gene>
<evidence type="ECO:0008006" key="3">
    <source>
        <dbReference type="Google" id="ProtNLM"/>
    </source>
</evidence>
<proteinExistence type="predicted"/>
<evidence type="ECO:0000313" key="1">
    <source>
        <dbReference type="EMBL" id="KFM69446.1"/>
    </source>
</evidence>
<dbReference type="Proteomes" id="UP000054359">
    <property type="component" value="Unassembled WGS sequence"/>
</dbReference>
<evidence type="ECO:0000313" key="2">
    <source>
        <dbReference type="Proteomes" id="UP000054359"/>
    </source>
</evidence>
<sequence length="51" mass="5653">MLLRNLDPPSLCNVTRLSVKKLMKNVIEATILTGHAKGKDVFIPRIPLIPS</sequence>
<reference evidence="1 2" key="1">
    <citation type="submission" date="2013-11" db="EMBL/GenBank/DDBJ databases">
        <title>Genome sequencing of Stegodyphus mimosarum.</title>
        <authorList>
            <person name="Bechsgaard J."/>
        </authorList>
    </citation>
    <scope>NUCLEOTIDE SEQUENCE [LARGE SCALE GENOMIC DNA]</scope>
</reference>
<keyword evidence="2" id="KW-1185">Reference proteome</keyword>
<accession>A0A087TWF7</accession>
<name>A0A087TWF7_STEMI</name>
<feature type="non-terminal residue" evidence="1">
    <location>
        <position position="51"/>
    </location>
</feature>
<dbReference type="AlphaFoldDB" id="A0A087TWF7"/>
<protein>
    <recommendedName>
        <fullName evidence="3">ATP-dependent DNA helicase PIF1</fullName>
    </recommendedName>
</protein>
<dbReference type="EMBL" id="KK117070">
    <property type="protein sequence ID" value="KFM69446.1"/>
    <property type="molecule type" value="Genomic_DNA"/>
</dbReference>